<dbReference type="PANTHER" id="PTHR37330:SF1">
    <property type="entry name" value="CONSERVED TRANSMEMBRANE PROTEIN-RELATED"/>
    <property type="match status" value="1"/>
</dbReference>
<dbReference type="InterPro" id="IPR027948">
    <property type="entry name" value="DUF4436"/>
</dbReference>
<dbReference type="PANTHER" id="PTHR37330">
    <property type="entry name" value="CONSERVED TRANSMEMBRANE PROTEIN-RELATED"/>
    <property type="match status" value="1"/>
</dbReference>
<proteinExistence type="predicted"/>
<keyword evidence="2" id="KW-0472">Membrane</keyword>
<accession>A0A150GGW3</accession>
<reference evidence="4" key="1">
    <citation type="journal article" date="2016" name="Nat. Commun.">
        <title>The Gonium pectorale genome demonstrates co-option of cell cycle regulation during the evolution of multicellularity.</title>
        <authorList>
            <person name="Hanschen E.R."/>
            <person name="Marriage T.N."/>
            <person name="Ferris P.J."/>
            <person name="Hamaji T."/>
            <person name="Toyoda A."/>
            <person name="Fujiyama A."/>
            <person name="Neme R."/>
            <person name="Noguchi H."/>
            <person name="Minakuchi Y."/>
            <person name="Suzuki M."/>
            <person name="Kawai-Toyooka H."/>
            <person name="Smith D.R."/>
            <person name="Sparks H."/>
            <person name="Anderson J."/>
            <person name="Bakaric R."/>
            <person name="Luria V."/>
            <person name="Karger A."/>
            <person name="Kirschner M.W."/>
            <person name="Durand P.M."/>
            <person name="Michod R.E."/>
            <person name="Nozaki H."/>
            <person name="Olson B.J."/>
        </authorList>
    </citation>
    <scope>NUCLEOTIDE SEQUENCE [LARGE SCALE GENOMIC DNA]</scope>
    <source>
        <strain evidence="4">NIES-2863</strain>
    </source>
</reference>
<feature type="region of interest" description="Disordered" evidence="1">
    <location>
        <begin position="299"/>
        <end position="326"/>
    </location>
</feature>
<sequence>MQPTMQINEEGYWVPIPVAAQSPPGARDVSTKEGCWHDFRSDYFAFVITVEDVDCKRRTASARVLAYPSSRFDGLLGSVRLPPGVVLSLSLNGGTPEEWTDGDAFISGIPKKTDAIPVTGDPELSFYPYDKYFFSIAMILKFINTTDNNATSFVPFVAIVETRNPAFSFYMPQGDIQTVLLTSSSGFVLDVHVSRTSFAKAFSGFLFVSMWVLSIFAAVHALDVAFVRPRRVVPFDAAMFAATMLFALPAVRQVQPGIPEVGILIDITGFFWNMMLLALACCIYISMTYGQHVRSYGEPEKPPEEALVLEPGERSRRGRKLGPTASSVAVVQAGEDAVGDGGCERHGGHGASHGLGSAAVQVQMSETV</sequence>
<keyword evidence="2" id="KW-1133">Transmembrane helix</keyword>
<dbReference type="Proteomes" id="UP000075714">
    <property type="component" value="Unassembled WGS sequence"/>
</dbReference>
<evidence type="ECO:0000313" key="3">
    <source>
        <dbReference type="EMBL" id="KXZ48610.1"/>
    </source>
</evidence>
<dbReference type="EMBL" id="LSYV01000027">
    <property type="protein sequence ID" value="KXZ48610.1"/>
    <property type="molecule type" value="Genomic_DNA"/>
</dbReference>
<feature type="transmembrane region" description="Helical" evidence="2">
    <location>
        <begin position="263"/>
        <end position="285"/>
    </location>
</feature>
<keyword evidence="4" id="KW-1185">Reference proteome</keyword>
<organism evidence="3 4">
    <name type="scientific">Gonium pectorale</name>
    <name type="common">Green alga</name>
    <dbReference type="NCBI Taxonomy" id="33097"/>
    <lineage>
        <taxon>Eukaryota</taxon>
        <taxon>Viridiplantae</taxon>
        <taxon>Chlorophyta</taxon>
        <taxon>core chlorophytes</taxon>
        <taxon>Chlorophyceae</taxon>
        <taxon>CS clade</taxon>
        <taxon>Chlamydomonadales</taxon>
        <taxon>Volvocaceae</taxon>
        <taxon>Gonium</taxon>
    </lineage>
</organism>
<comment type="caution">
    <text evidence="3">The sequence shown here is derived from an EMBL/GenBank/DDBJ whole genome shotgun (WGS) entry which is preliminary data.</text>
</comment>
<feature type="transmembrane region" description="Helical" evidence="2">
    <location>
        <begin position="233"/>
        <end position="251"/>
    </location>
</feature>
<name>A0A150GGW3_GONPE</name>
<evidence type="ECO:0000256" key="1">
    <source>
        <dbReference type="SAM" id="MobiDB-lite"/>
    </source>
</evidence>
<dbReference type="AlphaFoldDB" id="A0A150GGW3"/>
<dbReference type="OrthoDB" id="538036at2759"/>
<feature type="transmembrane region" description="Helical" evidence="2">
    <location>
        <begin position="204"/>
        <end position="226"/>
    </location>
</feature>
<evidence type="ECO:0000313" key="4">
    <source>
        <dbReference type="Proteomes" id="UP000075714"/>
    </source>
</evidence>
<dbReference type="STRING" id="33097.A0A150GGW3"/>
<gene>
    <name evidence="3" type="ORF">GPECTOR_26g513</name>
</gene>
<evidence type="ECO:0000256" key="2">
    <source>
        <dbReference type="SAM" id="Phobius"/>
    </source>
</evidence>
<protein>
    <submittedName>
        <fullName evidence="3">Uncharacterized protein</fullName>
    </submittedName>
</protein>
<dbReference type="Pfam" id="PF14494">
    <property type="entry name" value="DUF4436"/>
    <property type="match status" value="1"/>
</dbReference>
<keyword evidence="2" id="KW-0812">Transmembrane</keyword>